<dbReference type="PANTHER" id="PTHR35579:SF6">
    <property type="entry name" value="DUF324 DOMAIN-CONTAINING PROTEIN"/>
    <property type="match status" value="1"/>
</dbReference>
<gene>
    <name evidence="3" type="ORF">D1867_00250</name>
</gene>
<dbReference type="GO" id="GO:0051607">
    <property type="term" value="P:defense response to virus"/>
    <property type="evidence" value="ECO:0007669"/>
    <property type="project" value="UniProtKB-KW"/>
</dbReference>
<dbReference type="InterPro" id="IPR052216">
    <property type="entry name" value="CRISPR_Csm3_endoribonuclease"/>
</dbReference>
<protein>
    <recommendedName>
        <fullName evidence="2">CRISPR type III-associated protein domain-containing protein</fullName>
    </recommendedName>
</protein>
<dbReference type="Pfam" id="PF03787">
    <property type="entry name" value="RAMPs"/>
    <property type="match status" value="1"/>
</dbReference>
<reference evidence="3 4" key="1">
    <citation type="submission" date="2019-10" db="EMBL/GenBank/DDBJ databases">
        <title>Genome Sequences from Six Type Strain Members of the Archaeal Family Sulfolobaceae: Acidianus ambivalens, Acidianus infernus, Metallosphaera prunae, Stygiolobus azoricus, Sulfolobus metallicus, and Sulfurisphaera ohwakuensis.</title>
        <authorList>
            <person name="Counts J.A."/>
            <person name="Kelly R.M."/>
        </authorList>
    </citation>
    <scope>NUCLEOTIDE SEQUENCE [LARGE SCALE GENOMIC DNA]</scope>
    <source>
        <strain evidence="3 4">DSM 3191</strain>
    </source>
</reference>
<name>A0A6A9QII2_ACIIN</name>
<keyword evidence="4" id="KW-1185">Reference proteome</keyword>
<dbReference type="OrthoDB" id="34733at2157"/>
<evidence type="ECO:0000259" key="2">
    <source>
        <dbReference type="Pfam" id="PF03787"/>
    </source>
</evidence>
<sequence>MVSYLFRLYFKPVSPLLIGGIREGVETYFLEERGEKIIPFSSWKGAFKRVSELVAKSYNDPILKSHIDDGHENPPSDEAEKIAEKVCEKSCKGSELKKTEYGFLFSAGGSYNKKEVVDLISKFLAYKQCPIEGIYGSELFAGKVVFSDSLISSSTLIELTRTTIDRKTWTVKERHLYTEELLFPDKIEVKVLLRNPNDKEIKLWKETLDFIEKLGLQIGNGKSKGQGLLNLDVKESTFRKVDGTKISPEENIEKFR</sequence>
<dbReference type="EMBL" id="WFIY01000004">
    <property type="protein sequence ID" value="MUM63718.1"/>
    <property type="molecule type" value="Genomic_DNA"/>
</dbReference>
<dbReference type="AlphaFoldDB" id="A0A6A9QII2"/>
<evidence type="ECO:0000313" key="4">
    <source>
        <dbReference type="Proteomes" id="UP000440125"/>
    </source>
</evidence>
<accession>A0A6A9QII2</accession>
<evidence type="ECO:0000256" key="1">
    <source>
        <dbReference type="ARBA" id="ARBA00023118"/>
    </source>
</evidence>
<feature type="domain" description="CRISPR type III-associated protein" evidence="2">
    <location>
        <begin position="10"/>
        <end position="229"/>
    </location>
</feature>
<proteinExistence type="predicted"/>
<dbReference type="PANTHER" id="PTHR35579">
    <property type="entry name" value="CRISPR SYSTEM CMS ENDORIBONUCLEASE CSM3"/>
    <property type="match status" value="1"/>
</dbReference>
<dbReference type="InterPro" id="IPR005537">
    <property type="entry name" value="RAMP_III_fam"/>
</dbReference>
<dbReference type="Proteomes" id="UP000440125">
    <property type="component" value="Unassembled WGS sequence"/>
</dbReference>
<comment type="caution">
    <text evidence="3">The sequence shown here is derived from an EMBL/GenBank/DDBJ whole genome shotgun (WGS) entry which is preliminary data.</text>
</comment>
<organism evidence="3 4">
    <name type="scientific">Acidianus infernus</name>
    <dbReference type="NCBI Taxonomy" id="12915"/>
    <lineage>
        <taxon>Archaea</taxon>
        <taxon>Thermoproteota</taxon>
        <taxon>Thermoprotei</taxon>
        <taxon>Sulfolobales</taxon>
        <taxon>Sulfolobaceae</taxon>
        <taxon>Acidianus</taxon>
    </lineage>
</organism>
<evidence type="ECO:0000313" key="3">
    <source>
        <dbReference type="EMBL" id="MUM63718.1"/>
    </source>
</evidence>
<keyword evidence="1" id="KW-0051">Antiviral defense</keyword>
<dbReference type="RefSeq" id="WP_155862309.1">
    <property type="nucleotide sequence ID" value="NZ_WFIY01000004.1"/>
</dbReference>